<reference evidence="11 12" key="1">
    <citation type="submission" date="2016-04" db="EMBL/GenBank/DDBJ databases">
        <title>A degradative enzymes factory behind the ericoid mycorrhizal symbiosis.</title>
        <authorList>
            <consortium name="DOE Joint Genome Institute"/>
            <person name="Martino E."/>
            <person name="Morin E."/>
            <person name="Grelet G."/>
            <person name="Kuo A."/>
            <person name="Kohler A."/>
            <person name="Daghino S."/>
            <person name="Barry K."/>
            <person name="Choi C."/>
            <person name="Cichocki N."/>
            <person name="Clum A."/>
            <person name="Copeland A."/>
            <person name="Hainaut M."/>
            <person name="Haridas S."/>
            <person name="Labutti K."/>
            <person name="Lindquist E."/>
            <person name="Lipzen A."/>
            <person name="Khouja H.-R."/>
            <person name="Murat C."/>
            <person name="Ohm R."/>
            <person name="Olson A."/>
            <person name="Spatafora J."/>
            <person name="Veneault-Fourrey C."/>
            <person name="Henrissat B."/>
            <person name="Grigoriev I."/>
            <person name="Martin F."/>
            <person name="Perotto S."/>
        </authorList>
    </citation>
    <scope>NUCLEOTIDE SEQUENCE [LARGE SCALE GENOMIC DNA]</scope>
    <source>
        <strain evidence="11 12">F</strain>
    </source>
</reference>
<dbReference type="PANTHER" id="PTHR14218">
    <property type="entry name" value="PROTEASE S8 TRIPEPTIDYL PEPTIDASE I CLN2"/>
    <property type="match status" value="1"/>
</dbReference>
<keyword evidence="2 8" id="KW-0645">Protease</keyword>
<sequence>MLWYSALASAALFAEALSFSASHVLHEKRSTALHHERQRVDGDAIIPIRIGLRQQNLHTGYDRLMDVSHPSSPNYGKHLSKEEVHSIFAPADETVEAVKNWLLESGLFEENDIIEYENKGWLAVHMPAKDAEMLFGTEYYEHETADGEIRIGCDEYYLPTQVSSHVDFIKPGVKLSAPLKKRQFDKRGITTPGKKKPHCEPPHYPGWTLPPGAGKLPPDLQNCGVNITPTCIKALYDIPTVLFGGPENSMGVYEDYDAFSQEDLSLSLEHFAPWVPADTAPKVLSVDGGTAPVAAGDPRNGGESDIDIFLSLSIVYPQTVTVYQVDDLPNSSGETNLTGFLNTWLDSVDGSYCDYTAFGITGDSPGIDATYPDPLPGGYKGKLECGVYELTQRQCNELMKLGLQGHSILASSGDYGVASFPGANGNANGCLSAAGLNGTIYNPDNPSGCPYITSVGATRLYPDQTVDDPESAMQVNLTAFNIQTGSGPVGEPYDFFATSGGFSNYFTPPSYQAKAVAAYLELDLPFQSLPYYEANADATNIGENGGVYNRIGRGWPDVSANGAFLLVYNNLTELTFFGTSLSSPIFGSVITLLNEERSQVGKGPIGFINPALYENPSVLNDITNGSNPNCGTQGFQASKGWDPVTGLGTPNYPKMLEYFLSLP</sequence>
<keyword evidence="4 8" id="KW-0378">Hydrolase</keyword>
<dbReference type="GO" id="GO:0046872">
    <property type="term" value="F:metal ion binding"/>
    <property type="evidence" value="ECO:0007669"/>
    <property type="project" value="UniProtKB-UniRule"/>
</dbReference>
<feature type="binding site" evidence="8">
    <location>
        <position position="640"/>
    </location>
    <ligand>
        <name>Ca(2+)</name>
        <dbReference type="ChEBI" id="CHEBI:29108"/>
    </ligand>
</feature>
<gene>
    <name evidence="11" type="ORF">L207DRAFT_620367</name>
</gene>
<evidence type="ECO:0000256" key="3">
    <source>
        <dbReference type="ARBA" id="ARBA00022723"/>
    </source>
</evidence>
<dbReference type="GO" id="GO:0004252">
    <property type="term" value="F:serine-type endopeptidase activity"/>
    <property type="evidence" value="ECO:0007669"/>
    <property type="project" value="UniProtKB-UniRule"/>
</dbReference>
<feature type="binding site" evidence="8">
    <location>
        <position position="642"/>
    </location>
    <ligand>
        <name>Ca(2+)</name>
        <dbReference type="ChEBI" id="CHEBI:29108"/>
    </ligand>
</feature>
<dbReference type="EMBL" id="KZ613942">
    <property type="protein sequence ID" value="PMD42969.1"/>
    <property type="molecule type" value="Genomic_DNA"/>
</dbReference>
<dbReference type="Proteomes" id="UP000235786">
    <property type="component" value="Unassembled WGS sequence"/>
</dbReference>
<evidence type="ECO:0000256" key="9">
    <source>
        <dbReference type="SAM" id="SignalP"/>
    </source>
</evidence>
<keyword evidence="6 8" id="KW-0106">Calcium</keyword>
<dbReference type="InterPro" id="IPR015366">
    <property type="entry name" value="S53_propep"/>
</dbReference>
<dbReference type="InterPro" id="IPR030400">
    <property type="entry name" value="Sedolisin_dom"/>
</dbReference>
<protein>
    <submittedName>
        <fullName evidence="11">Putative protease S8 tripeptidyl peptidase I</fullName>
    </submittedName>
</protein>
<evidence type="ECO:0000256" key="4">
    <source>
        <dbReference type="ARBA" id="ARBA00022801"/>
    </source>
</evidence>
<dbReference type="GO" id="GO:0008240">
    <property type="term" value="F:tripeptidyl-peptidase activity"/>
    <property type="evidence" value="ECO:0007669"/>
    <property type="project" value="TreeGrafter"/>
</dbReference>
<dbReference type="STRING" id="1149755.A0A2J6RWT0"/>
<proteinExistence type="predicted"/>
<organism evidence="11 12">
    <name type="scientific">Hyaloscypha variabilis (strain UAMH 11265 / GT02V1 / F)</name>
    <name type="common">Meliniomyces variabilis</name>
    <dbReference type="NCBI Taxonomy" id="1149755"/>
    <lineage>
        <taxon>Eukaryota</taxon>
        <taxon>Fungi</taxon>
        <taxon>Dikarya</taxon>
        <taxon>Ascomycota</taxon>
        <taxon>Pezizomycotina</taxon>
        <taxon>Leotiomycetes</taxon>
        <taxon>Helotiales</taxon>
        <taxon>Hyaloscyphaceae</taxon>
        <taxon>Hyaloscypha</taxon>
        <taxon>Hyaloscypha variabilis</taxon>
    </lineage>
</organism>
<dbReference type="Pfam" id="PF09286">
    <property type="entry name" value="Pro-kuma_activ"/>
    <property type="match status" value="1"/>
</dbReference>
<feature type="active site" description="Charge relay system" evidence="8">
    <location>
        <position position="307"/>
    </location>
</feature>
<dbReference type="Gene3D" id="3.40.50.200">
    <property type="entry name" value="Peptidase S8/S53 domain"/>
    <property type="match status" value="1"/>
</dbReference>
<dbReference type="SUPFAM" id="SSF54897">
    <property type="entry name" value="Protease propeptides/inhibitors"/>
    <property type="match status" value="1"/>
</dbReference>
<dbReference type="PANTHER" id="PTHR14218:SF19">
    <property type="entry name" value="SERINE PROTEASE AORO, PUTATIVE (AFU_ORTHOLOGUE AFUA_6G10250)-RELATED"/>
    <property type="match status" value="1"/>
</dbReference>
<comment type="cofactor">
    <cofactor evidence="8">
        <name>Ca(2+)</name>
        <dbReference type="ChEBI" id="CHEBI:29108"/>
    </cofactor>
    <text evidence="8">Binds 1 Ca(2+) ion per subunit.</text>
</comment>
<keyword evidence="3 8" id="KW-0479">Metal-binding</keyword>
<keyword evidence="12" id="KW-1185">Reference proteome</keyword>
<feature type="binding site" evidence="8">
    <location>
        <position position="622"/>
    </location>
    <ligand>
        <name>Ca(2+)</name>
        <dbReference type="ChEBI" id="CHEBI:29108"/>
    </ligand>
</feature>
<evidence type="ECO:0000313" key="12">
    <source>
        <dbReference type="Proteomes" id="UP000235786"/>
    </source>
</evidence>
<feature type="active site" description="Charge relay system" evidence="8">
    <location>
        <position position="303"/>
    </location>
</feature>
<name>A0A2J6RWT0_HYAVF</name>
<evidence type="ECO:0000313" key="11">
    <source>
        <dbReference type="EMBL" id="PMD42969.1"/>
    </source>
</evidence>
<keyword evidence="9" id="KW-0732">Signal</keyword>
<dbReference type="AlphaFoldDB" id="A0A2J6RWT0"/>
<evidence type="ECO:0000259" key="10">
    <source>
        <dbReference type="PROSITE" id="PS51695"/>
    </source>
</evidence>
<comment type="subcellular location">
    <subcellularLocation>
        <location evidence="1">Secreted</location>
        <location evidence="1">Extracellular space</location>
    </subcellularLocation>
</comment>
<feature type="active site" description="Charge relay system" evidence="8">
    <location>
        <position position="580"/>
    </location>
</feature>
<dbReference type="CDD" id="cd04056">
    <property type="entry name" value="Peptidases_S53"/>
    <property type="match status" value="1"/>
</dbReference>
<evidence type="ECO:0000256" key="8">
    <source>
        <dbReference type="PROSITE-ProRule" id="PRU01032"/>
    </source>
</evidence>
<keyword evidence="5 8" id="KW-0720">Serine protease</keyword>
<dbReference type="PROSITE" id="PS51695">
    <property type="entry name" value="SEDOLISIN"/>
    <property type="match status" value="1"/>
</dbReference>
<dbReference type="OrthoDB" id="409122at2759"/>
<evidence type="ECO:0000256" key="6">
    <source>
        <dbReference type="ARBA" id="ARBA00022837"/>
    </source>
</evidence>
<evidence type="ECO:0000256" key="2">
    <source>
        <dbReference type="ARBA" id="ARBA00022670"/>
    </source>
</evidence>
<accession>A0A2J6RWT0</accession>
<dbReference type="CDD" id="cd11377">
    <property type="entry name" value="Pro-peptidase_S53"/>
    <property type="match status" value="1"/>
</dbReference>
<dbReference type="InterPro" id="IPR036852">
    <property type="entry name" value="Peptidase_S8/S53_dom_sf"/>
</dbReference>
<dbReference type="GO" id="GO:0006508">
    <property type="term" value="P:proteolysis"/>
    <property type="evidence" value="ECO:0007669"/>
    <property type="project" value="UniProtKB-KW"/>
</dbReference>
<evidence type="ECO:0000256" key="5">
    <source>
        <dbReference type="ARBA" id="ARBA00022825"/>
    </source>
</evidence>
<feature type="signal peptide" evidence="9">
    <location>
        <begin position="1"/>
        <end position="16"/>
    </location>
</feature>
<feature type="chain" id="PRO_5014395234" evidence="9">
    <location>
        <begin position="17"/>
        <end position="663"/>
    </location>
</feature>
<dbReference type="GO" id="GO:0005576">
    <property type="term" value="C:extracellular region"/>
    <property type="evidence" value="ECO:0007669"/>
    <property type="project" value="UniProtKB-SubCell"/>
</dbReference>
<keyword evidence="7" id="KW-0865">Zymogen</keyword>
<dbReference type="SMART" id="SM00944">
    <property type="entry name" value="Pro-kuma_activ"/>
    <property type="match status" value="1"/>
</dbReference>
<dbReference type="SUPFAM" id="SSF52743">
    <property type="entry name" value="Subtilisin-like"/>
    <property type="match status" value="1"/>
</dbReference>
<evidence type="ECO:0000256" key="1">
    <source>
        <dbReference type="ARBA" id="ARBA00004239"/>
    </source>
</evidence>
<feature type="binding site" evidence="8">
    <location>
        <position position="621"/>
    </location>
    <ligand>
        <name>Ca(2+)</name>
        <dbReference type="ChEBI" id="CHEBI:29108"/>
    </ligand>
</feature>
<dbReference type="InterPro" id="IPR050819">
    <property type="entry name" value="Tripeptidyl-peptidase_I"/>
</dbReference>
<feature type="domain" description="Peptidase S53" evidence="10">
    <location>
        <begin position="226"/>
        <end position="662"/>
    </location>
</feature>
<evidence type="ECO:0000256" key="7">
    <source>
        <dbReference type="ARBA" id="ARBA00023145"/>
    </source>
</evidence>